<keyword evidence="5" id="KW-1185">Reference proteome</keyword>
<dbReference type="InterPro" id="IPR025554">
    <property type="entry name" value="DUF4140"/>
</dbReference>
<feature type="compositionally biased region" description="Basic residues" evidence="1">
    <location>
        <begin position="212"/>
        <end position="223"/>
    </location>
</feature>
<evidence type="ECO:0000259" key="3">
    <source>
        <dbReference type="Pfam" id="PF13600"/>
    </source>
</evidence>
<feature type="compositionally biased region" description="Acidic residues" evidence="1">
    <location>
        <begin position="87"/>
        <end position="107"/>
    </location>
</feature>
<dbReference type="EMBL" id="BAAFSV010000005">
    <property type="protein sequence ID" value="GAB1318662.1"/>
    <property type="molecule type" value="Genomic_DNA"/>
</dbReference>
<protein>
    <submittedName>
        <fullName evidence="4">Mucoidy inhibitor A</fullName>
    </submittedName>
</protein>
<dbReference type="Pfam" id="PF13600">
    <property type="entry name" value="DUF4140"/>
    <property type="match status" value="1"/>
</dbReference>
<feature type="region of interest" description="Disordered" evidence="1">
    <location>
        <begin position="84"/>
        <end position="108"/>
    </location>
</feature>
<feature type="compositionally biased region" description="Acidic residues" evidence="1">
    <location>
        <begin position="571"/>
        <end position="580"/>
    </location>
</feature>
<dbReference type="Pfam" id="PF13598">
    <property type="entry name" value="DUF4139"/>
    <property type="match status" value="1"/>
</dbReference>
<dbReference type="InterPro" id="IPR011935">
    <property type="entry name" value="CHP02231"/>
</dbReference>
<dbReference type="PANTHER" id="PTHR31005">
    <property type="entry name" value="DUF4139 DOMAIN-CONTAINING PROTEIN"/>
    <property type="match status" value="1"/>
</dbReference>
<dbReference type="GeneID" id="98179614"/>
<organism evidence="4 5">
    <name type="scientific">Madurella fahalii</name>
    <dbReference type="NCBI Taxonomy" id="1157608"/>
    <lineage>
        <taxon>Eukaryota</taxon>
        <taxon>Fungi</taxon>
        <taxon>Dikarya</taxon>
        <taxon>Ascomycota</taxon>
        <taxon>Pezizomycotina</taxon>
        <taxon>Sordariomycetes</taxon>
        <taxon>Sordariomycetidae</taxon>
        <taxon>Sordariales</taxon>
        <taxon>Sordariales incertae sedis</taxon>
        <taxon>Madurella</taxon>
    </lineage>
</organism>
<feature type="region of interest" description="Disordered" evidence="1">
    <location>
        <begin position="547"/>
        <end position="583"/>
    </location>
</feature>
<feature type="compositionally biased region" description="Basic and acidic residues" evidence="1">
    <location>
        <begin position="224"/>
        <end position="243"/>
    </location>
</feature>
<dbReference type="Proteomes" id="UP001628179">
    <property type="component" value="Unassembled WGS sequence"/>
</dbReference>
<evidence type="ECO:0000313" key="4">
    <source>
        <dbReference type="EMBL" id="GAB1318662.1"/>
    </source>
</evidence>
<feature type="domain" description="DUF4139" evidence="2">
    <location>
        <begin position="304"/>
        <end position="825"/>
    </location>
</feature>
<feature type="domain" description="DUF4140" evidence="3">
    <location>
        <begin position="19"/>
        <end position="143"/>
    </location>
</feature>
<feature type="region of interest" description="Disordered" evidence="1">
    <location>
        <begin position="212"/>
        <end position="243"/>
    </location>
</feature>
<evidence type="ECO:0000313" key="5">
    <source>
        <dbReference type="Proteomes" id="UP001628179"/>
    </source>
</evidence>
<evidence type="ECO:0000259" key="2">
    <source>
        <dbReference type="Pfam" id="PF13598"/>
    </source>
</evidence>
<dbReference type="NCBIfam" id="TIGR02231">
    <property type="entry name" value="mucoidy inhibitor MuiA family protein"/>
    <property type="match status" value="1"/>
</dbReference>
<evidence type="ECO:0000256" key="1">
    <source>
        <dbReference type="SAM" id="MobiDB-lite"/>
    </source>
</evidence>
<comment type="caution">
    <text evidence="4">The sequence shown here is derived from an EMBL/GenBank/DDBJ whole genome shotgun (WGS) entry which is preliminary data.</text>
</comment>
<reference evidence="4 5" key="1">
    <citation type="submission" date="2024-09" db="EMBL/GenBank/DDBJ databases">
        <title>Itraconazole resistance in Madurella fahalii resulting from another homologue of gene encoding cytochrome P450 14-alpha sterol demethylase (CYP51).</title>
        <authorList>
            <person name="Yoshioka I."/>
            <person name="Fahal A.H."/>
            <person name="Kaneko S."/>
            <person name="Yaguchi T."/>
        </authorList>
    </citation>
    <scope>NUCLEOTIDE SEQUENCE [LARGE SCALE GENOMIC DNA]</scope>
    <source>
        <strain evidence="4 5">IFM 68171</strain>
    </source>
</reference>
<sequence length="833" mass="90281">MDDPQKQVFHVRDLPTGSVTLFPTRAQITRDLKNVSLKPGANEITVIGVTPTADEHSIKVEGTGSAIITDITVELLPNRDIFQEIYPDSDSESDKDESDDEDDDEEKVNDALEEIREKLVVLSDEQKRAKERIASAESRLRFLDGYGKSLEKKPSVEIEPCMETYRTEREKVFKDHMEGTARDRELTKEITKLRREELRLWKLDGKAAKKAAKAKAKVKKAKAKLQEKQRRRDQERQKEKTRIRKEREQFWPRFCYSVRITLDATNFTPGSSRRTSVASLTDVKVISEKENSPADETASLACDLSLSYVTSSAFWSPSYDLALSTTTNTATLCFDARLTNMTSETWSNSRVILSTSQANFSGLQDDIPSLVPWRLKLAGRGGPWDGFDIAHSREERAEKEVYHAAQNALVQQKPRANLFGVSDSFSSTNISKAPTQPKMAAVADSTVFGKTNAGGIAPQAQQVGFGAQQPQGYASGGLFGGNVGNANVVPAASVFGSKPTTAPPGGPFGGGLFGGGAPPDEIAEGISYARKGKGFNLSSVVSVEKSAKPVQGRSSGPPQGSADYYGPGAADEADEADDADGQTMLEPTPEVAFQDSSFEETGLTATYDLPNLKTLKPSSTASKQRIARISFSNVVFSRTVVAKYKPAAYLKARLRNMSKLTLLRGPTGLTLDGTFMGRSTLPRCSAGDSFNMPLGVDPAIRVAYPKPDVTRSTTGVFSKGDNSVYTRTITLVNTRATAGKPVSITVLDQVPVSEDEKLKVDVLHPAGLAGGKAVATGVAGKDGKDEKEWGRATAMLKKAGEVSWDVMLNAGKSVKLTLQYEVAFPTGERVAQC</sequence>
<gene>
    <name evidence="4" type="ORF">MFIFM68171_08872</name>
</gene>
<proteinExistence type="predicted"/>
<dbReference type="InterPro" id="IPR037291">
    <property type="entry name" value="DUF4139"/>
</dbReference>
<accession>A0ABQ0GLM2</accession>
<dbReference type="RefSeq" id="XP_070920392.1">
    <property type="nucleotide sequence ID" value="XM_071064291.1"/>
</dbReference>
<dbReference type="PANTHER" id="PTHR31005:SF8">
    <property type="entry name" value="DUF4139 DOMAIN-CONTAINING PROTEIN"/>
    <property type="match status" value="1"/>
</dbReference>
<name>A0ABQ0GLM2_9PEZI</name>